<dbReference type="InterPro" id="IPR034984">
    <property type="entry name" value="Imelysin-like_IPPA"/>
</dbReference>
<dbReference type="RefSeq" id="WP_028483128.1">
    <property type="nucleotide sequence ID" value="NZ_LVVZ01000016.1"/>
</dbReference>
<proteinExistence type="predicted"/>
<feature type="signal peptide" evidence="3">
    <location>
        <begin position="1"/>
        <end position="24"/>
    </location>
</feature>
<name>A0A1U7JGW9_9HYPH</name>
<comment type="subcellular location">
    <subcellularLocation>
        <location evidence="1">Cell envelope</location>
    </subcellularLocation>
</comment>
<dbReference type="STRING" id="197461.A3843_11285"/>
<evidence type="ECO:0000313" key="6">
    <source>
        <dbReference type="Proteomes" id="UP000185783"/>
    </source>
</evidence>
<evidence type="ECO:0000256" key="2">
    <source>
        <dbReference type="ARBA" id="ARBA00022729"/>
    </source>
</evidence>
<dbReference type="EMBL" id="LVVZ01000016">
    <property type="protein sequence ID" value="OKL43891.1"/>
    <property type="molecule type" value="Genomic_DNA"/>
</dbReference>
<feature type="domain" description="Imelysin-like" evidence="4">
    <location>
        <begin position="48"/>
        <end position="334"/>
    </location>
</feature>
<dbReference type="Pfam" id="PF09375">
    <property type="entry name" value="Peptidase_M75"/>
    <property type="match status" value="1"/>
</dbReference>
<organism evidence="5 6">
    <name type="scientific">Pseudovibrio exalbescens</name>
    <dbReference type="NCBI Taxonomy" id="197461"/>
    <lineage>
        <taxon>Bacteria</taxon>
        <taxon>Pseudomonadati</taxon>
        <taxon>Pseudomonadota</taxon>
        <taxon>Alphaproteobacteria</taxon>
        <taxon>Hyphomicrobiales</taxon>
        <taxon>Stappiaceae</taxon>
        <taxon>Pseudovibrio</taxon>
    </lineage>
</organism>
<gene>
    <name evidence="5" type="ORF">A3843_11285</name>
</gene>
<comment type="caution">
    <text evidence="5">The sequence shown here is derived from an EMBL/GenBank/DDBJ whole genome shotgun (WGS) entry which is preliminary data.</text>
</comment>
<feature type="chain" id="PRO_5010585404" description="Imelysin-like domain-containing protein" evidence="3">
    <location>
        <begin position="25"/>
        <end position="366"/>
    </location>
</feature>
<evidence type="ECO:0000313" key="5">
    <source>
        <dbReference type="EMBL" id="OKL43891.1"/>
    </source>
</evidence>
<evidence type="ECO:0000259" key="4">
    <source>
        <dbReference type="Pfam" id="PF09375"/>
    </source>
</evidence>
<dbReference type="Proteomes" id="UP000185783">
    <property type="component" value="Unassembled WGS sequence"/>
</dbReference>
<dbReference type="InterPro" id="IPR038352">
    <property type="entry name" value="Imelysin_sf"/>
</dbReference>
<protein>
    <recommendedName>
        <fullName evidence="4">Imelysin-like domain-containing protein</fullName>
    </recommendedName>
</protein>
<dbReference type="InterPro" id="IPR018976">
    <property type="entry name" value="Imelysin-like"/>
</dbReference>
<keyword evidence="6" id="KW-1185">Reference proteome</keyword>
<reference evidence="5 6" key="1">
    <citation type="submission" date="2016-03" db="EMBL/GenBank/DDBJ databases">
        <title>Genome sequence of Nesiotobacter sp. nov., a moderately halophilic alphaproteobacterium isolated from the Yellow Sea, China.</title>
        <authorList>
            <person name="Zhang G."/>
            <person name="Zhang R."/>
        </authorList>
    </citation>
    <scope>NUCLEOTIDE SEQUENCE [LARGE SCALE GENOMIC DNA]</scope>
    <source>
        <strain evidence="5 6">WB1-6</strain>
    </source>
</reference>
<dbReference type="AlphaFoldDB" id="A0A1U7JGW9"/>
<dbReference type="GO" id="GO:0030313">
    <property type="term" value="C:cell envelope"/>
    <property type="evidence" value="ECO:0007669"/>
    <property type="project" value="UniProtKB-SubCell"/>
</dbReference>
<keyword evidence="2 3" id="KW-0732">Signal</keyword>
<dbReference type="CDD" id="cd14659">
    <property type="entry name" value="Imelysin-like_IPPA"/>
    <property type="match status" value="1"/>
</dbReference>
<evidence type="ECO:0000256" key="3">
    <source>
        <dbReference type="SAM" id="SignalP"/>
    </source>
</evidence>
<evidence type="ECO:0000256" key="1">
    <source>
        <dbReference type="ARBA" id="ARBA00004196"/>
    </source>
</evidence>
<sequence length="366" mass="39369">MRMHLKILGLAVGLSLTTCFSAGAQQTAPDYSQFAPKLIEAYIRPQTQALTTTLGRLESATENLCAGEPEPATRQAFEAAMSDSVAQLARVDFLRFGPLAEENRAQRLAFLPDRRRVIPRQLRKIMAEQDESVTTAASLAGKSVALQGLNTLEYFAFTSDGTLTLGSGEQRDFECAYAVALTRNLVATSRELEAAWADPDGFTSVITQPTPEHALVQTHKEAAELTFNAMVTGLVLIKDQILLPVIGTSVKKAKPYRAPFSRSRNGAAYMNASLSGIEEALTRGGFLAALPEEGNWVPGSLQFEFGNARKALDELPGPIRAIGKTEQGRDKLIYLALVIDGLKDTMGGNLAGYLALSGGFNALDGD</sequence>
<dbReference type="Gene3D" id="1.20.1420.20">
    <property type="entry name" value="M75 peptidase, HXXE motif"/>
    <property type="match status" value="1"/>
</dbReference>
<accession>A0A1U7JGW9</accession>